<accession>A0A1D1UQM6</accession>
<organism evidence="1 2">
    <name type="scientific">Ramazzottius varieornatus</name>
    <name type="common">Water bear</name>
    <name type="synonym">Tardigrade</name>
    <dbReference type="NCBI Taxonomy" id="947166"/>
    <lineage>
        <taxon>Eukaryota</taxon>
        <taxon>Metazoa</taxon>
        <taxon>Ecdysozoa</taxon>
        <taxon>Tardigrada</taxon>
        <taxon>Eutardigrada</taxon>
        <taxon>Parachela</taxon>
        <taxon>Hypsibioidea</taxon>
        <taxon>Ramazzottiidae</taxon>
        <taxon>Ramazzottius</taxon>
    </lineage>
</organism>
<comment type="caution">
    <text evidence="1">The sequence shown here is derived from an EMBL/GenBank/DDBJ whole genome shotgun (WGS) entry which is preliminary data.</text>
</comment>
<keyword evidence="2" id="KW-1185">Reference proteome</keyword>
<proteinExistence type="predicted"/>
<name>A0A1D1UQM6_RAMVA</name>
<gene>
    <name evidence="1" type="primary">RvY_04178-1</name>
    <name evidence="1" type="synonym">RvY_04178.1</name>
    <name evidence="1" type="ORF">RvY_04178</name>
</gene>
<protein>
    <submittedName>
        <fullName evidence="1">Uncharacterized protein</fullName>
    </submittedName>
</protein>
<dbReference type="AlphaFoldDB" id="A0A1D1UQM6"/>
<dbReference type="EMBL" id="BDGG01000002">
    <property type="protein sequence ID" value="GAU92029.1"/>
    <property type="molecule type" value="Genomic_DNA"/>
</dbReference>
<evidence type="ECO:0000313" key="2">
    <source>
        <dbReference type="Proteomes" id="UP000186922"/>
    </source>
</evidence>
<sequence length="103" mass="11705">MVNSSTPKRCRSRTIQPLLYQSRYCSTTQGAQVWNAEVLRACRSTNHLSFFKSSGTTLAVHGNAQRFKLCVGTTVRFRIRKDPRTVSLTAKRVYYGVQPDHPN</sequence>
<evidence type="ECO:0000313" key="1">
    <source>
        <dbReference type="EMBL" id="GAU92029.1"/>
    </source>
</evidence>
<dbReference type="Proteomes" id="UP000186922">
    <property type="component" value="Unassembled WGS sequence"/>
</dbReference>
<reference evidence="1 2" key="1">
    <citation type="journal article" date="2016" name="Nat. Commun.">
        <title>Extremotolerant tardigrade genome and improved radiotolerance of human cultured cells by tardigrade-unique protein.</title>
        <authorList>
            <person name="Hashimoto T."/>
            <person name="Horikawa D.D."/>
            <person name="Saito Y."/>
            <person name="Kuwahara H."/>
            <person name="Kozuka-Hata H."/>
            <person name="Shin-I T."/>
            <person name="Minakuchi Y."/>
            <person name="Ohishi K."/>
            <person name="Motoyama A."/>
            <person name="Aizu T."/>
            <person name="Enomoto A."/>
            <person name="Kondo K."/>
            <person name="Tanaka S."/>
            <person name="Hara Y."/>
            <person name="Koshikawa S."/>
            <person name="Sagara H."/>
            <person name="Miura T."/>
            <person name="Yokobori S."/>
            <person name="Miyagawa K."/>
            <person name="Suzuki Y."/>
            <person name="Kubo T."/>
            <person name="Oyama M."/>
            <person name="Kohara Y."/>
            <person name="Fujiyama A."/>
            <person name="Arakawa K."/>
            <person name="Katayama T."/>
            <person name="Toyoda A."/>
            <person name="Kunieda T."/>
        </authorList>
    </citation>
    <scope>NUCLEOTIDE SEQUENCE [LARGE SCALE GENOMIC DNA]</scope>
    <source>
        <strain evidence="1 2">YOKOZUNA-1</strain>
    </source>
</reference>